<accession>A0A9W6I7K8</accession>
<gene>
    <name evidence="2" type="ORF">GCM10017600_60540</name>
</gene>
<feature type="compositionally biased region" description="Basic and acidic residues" evidence="1">
    <location>
        <begin position="120"/>
        <end position="134"/>
    </location>
</feature>
<reference evidence="2" key="2">
    <citation type="submission" date="2023-01" db="EMBL/GenBank/DDBJ databases">
        <authorList>
            <person name="Sun Q."/>
            <person name="Evtushenko L."/>
        </authorList>
    </citation>
    <scope>NUCLEOTIDE SEQUENCE</scope>
    <source>
        <strain evidence="2">VKM Ac-2007</strain>
    </source>
</reference>
<feature type="region of interest" description="Disordered" evidence="1">
    <location>
        <begin position="39"/>
        <end position="134"/>
    </location>
</feature>
<reference evidence="2" key="1">
    <citation type="journal article" date="2014" name="Int. J. Syst. Evol. Microbiol.">
        <title>Complete genome sequence of Corynebacterium casei LMG S-19264T (=DSM 44701T), isolated from a smear-ripened cheese.</title>
        <authorList>
            <consortium name="US DOE Joint Genome Institute (JGI-PGF)"/>
            <person name="Walter F."/>
            <person name="Albersmeier A."/>
            <person name="Kalinowski J."/>
            <person name="Ruckert C."/>
        </authorList>
    </citation>
    <scope>NUCLEOTIDE SEQUENCE</scope>
    <source>
        <strain evidence="2">VKM Ac-2007</strain>
    </source>
</reference>
<feature type="compositionally biased region" description="Basic and acidic residues" evidence="1">
    <location>
        <begin position="85"/>
        <end position="105"/>
    </location>
</feature>
<dbReference type="Proteomes" id="UP001143474">
    <property type="component" value="Unassembled WGS sequence"/>
</dbReference>
<proteinExistence type="predicted"/>
<evidence type="ECO:0000256" key="1">
    <source>
        <dbReference type="SAM" id="MobiDB-lite"/>
    </source>
</evidence>
<organism evidence="2 3">
    <name type="scientific">Streptosporangium carneum</name>
    <dbReference type="NCBI Taxonomy" id="47481"/>
    <lineage>
        <taxon>Bacteria</taxon>
        <taxon>Bacillati</taxon>
        <taxon>Actinomycetota</taxon>
        <taxon>Actinomycetes</taxon>
        <taxon>Streptosporangiales</taxon>
        <taxon>Streptosporangiaceae</taxon>
        <taxon>Streptosporangium</taxon>
    </lineage>
</organism>
<comment type="caution">
    <text evidence="2">The sequence shown here is derived from an EMBL/GenBank/DDBJ whole genome shotgun (WGS) entry which is preliminary data.</text>
</comment>
<keyword evidence="3" id="KW-1185">Reference proteome</keyword>
<name>A0A9W6I7K8_9ACTN</name>
<sequence>MSAATFDAMVTGGDGDAWLMWEHIQDDTRAVIGTLTDRRAQDRSDWRGSVKNLPATPGATGGRIRPPWRRHSRTGAAPAGTASRVFEDRRVWHHEAHGDGRRSEAGTRVGEPDAGTRAGRTLEDGDRDGGRALR</sequence>
<evidence type="ECO:0000313" key="3">
    <source>
        <dbReference type="Proteomes" id="UP001143474"/>
    </source>
</evidence>
<dbReference type="EMBL" id="BSEV01000017">
    <property type="protein sequence ID" value="GLK12644.1"/>
    <property type="molecule type" value="Genomic_DNA"/>
</dbReference>
<dbReference type="AlphaFoldDB" id="A0A9W6I7K8"/>
<evidence type="ECO:0000313" key="2">
    <source>
        <dbReference type="EMBL" id="GLK12644.1"/>
    </source>
</evidence>
<feature type="compositionally biased region" description="Basic and acidic residues" evidence="1">
    <location>
        <begin position="39"/>
        <end position="48"/>
    </location>
</feature>
<protein>
    <submittedName>
        <fullName evidence="2">Uncharacterized protein</fullName>
    </submittedName>
</protein>